<proteinExistence type="predicted"/>
<evidence type="ECO:0000313" key="3">
    <source>
        <dbReference type="EMBL" id="RFC81867.1"/>
    </source>
</evidence>
<dbReference type="PANTHER" id="PTHR44167">
    <property type="entry name" value="OVARIAN-SPECIFIC SERINE/THREONINE-PROTEIN KINASE LOK-RELATED"/>
    <property type="match status" value="1"/>
</dbReference>
<reference evidence="3 4" key="2">
    <citation type="submission" date="2018-08" db="EMBL/GenBank/DDBJ databases">
        <title>The draft genome of Acinetobacter sichuanensis strain WCHAc060041.</title>
        <authorList>
            <person name="Qin J."/>
            <person name="Feng Y."/>
            <person name="Zong Z."/>
        </authorList>
    </citation>
    <scope>NUCLEOTIDE SEQUENCE [LARGE SCALE GENOMIC DNA]</scope>
    <source>
        <strain evidence="3 4">WCHAc060041</strain>
    </source>
</reference>
<dbReference type="SUPFAM" id="SSF56112">
    <property type="entry name" value="Protein kinase-like (PK-like)"/>
    <property type="match status" value="1"/>
</dbReference>
<organism evidence="3 4">
    <name type="scientific">Acinetobacter sichuanensis</name>
    <dbReference type="NCBI Taxonomy" id="2136183"/>
    <lineage>
        <taxon>Bacteria</taxon>
        <taxon>Pseudomonadati</taxon>
        <taxon>Pseudomonadota</taxon>
        <taxon>Gammaproteobacteria</taxon>
        <taxon>Moraxellales</taxon>
        <taxon>Moraxellaceae</taxon>
        <taxon>Acinetobacter</taxon>
    </lineage>
</organism>
<dbReference type="GO" id="GO:0005524">
    <property type="term" value="F:ATP binding"/>
    <property type="evidence" value="ECO:0007669"/>
    <property type="project" value="InterPro"/>
</dbReference>
<evidence type="ECO:0000313" key="5">
    <source>
        <dbReference type="Proteomes" id="UP001595455"/>
    </source>
</evidence>
<dbReference type="PANTHER" id="PTHR44167:SF24">
    <property type="entry name" value="SERINE_THREONINE-PROTEIN KINASE CHK2"/>
    <property type="match status" value="1"/>
</dbReference>
<reference evidence="2" key="4">
    <citation type="submission" date="2024-09" db="EMBL/GenBank/DDBJ databases">
        <authorList>
            <person name="Sun Q."/>
            <person name="Mori K."/>
        </authorList>
    </citation>
    <scope>NUCLEOTIDE SEQUENCE</scope>
    <source>
        <strain evidence="2">KCTC 62575</strain>
    </source>
</reference>
<evidence type="ECO:0000259" key="1">
    <source>
        <dbReference type="PROSITE" id="PS50011"/>
    </source>
</evidence>
<keyword evidence="3" id="KW-0808">Transferase</keyword>
<dbReference type="GO" id="GO:0004674">
    <property type="term" value="F:protein serine/threonine kinase activity"/>
    <property type="evidence" value="ECO:0007669"/>
    <property type="project" value="UniProtKB-KW"/>
</dbReference>
<gene>
    <name evidence="2" type="ORF">ACFODO_14565</name>
    <name evidence="3" type="ORF">C9E89_019435</name>
</gene>
<comment type="caution">
    <text evidence="3">The sequence shown here is derived from an EMBL/GenBank/DDBJ whole genome shotgun (WGS) entry which is preliminary data.</text>
</comment>
<reference evidence="2" key="1">
    <citation type="journal article" date="2014" name="Int. J. Syst. Evol. Microbiol.">
        <title>Complete genome of a new Firmicutes species belonging to the dominant human colonic microbiota ('Ruminococcus bicirculans') reveals two chromosomes and a selective capacity to utilize plant glucans.</title>
        <authorList>
            <consortium name="NISC Comparative Sequencing Program"/>
            <person name="Wegmann U."/>
            <person name="Louis P."/>
            <person name="Goesmann A."/>
            <person name="Henrissat B."/>
            <person name="Duncan S.H."/>
            <person name="Flint H.J."/>
        </authorList>
    </citation>
    <scope>NUCLEOTIDE SEQUENCE</scope>
    <source>
        <strain evidence="2">KCTC 62575</strain>
    </source>
</reference>
<dbReference type="InterPro" id="IPR011009">
    <property type="entry name" value="Kinase-like_dom_sf"/>
</dbReference>
<dbReference type="EMBL" id="PYIX02000052">
    <property type="protein sequence ID" value="RFC81867.1"/>
    <property type="molecule type" value="Genomic_DNA"/>
</dbReference>
<dbReference type="RefSeq" id="WP_107009876.1">
    <property type="nucleotide sequence ID" value="NZ_JBHRSF010000071.1"/>
</dbReference>
<dbReference type="InterPro" id="IPR000719">
    <property type="entry name" value="Prot_kinase_dom"/>
</dbReference>
<reference evidence="5" key="3">
    <citation type="journal article" date="2019" name="Int. J. Syst. Evol. Microbiol.">
        <title>The Global Catalogue of Microorganisms (GCM) 10K type strain sequencing project: providing services to taxonomists for standard genome sequencing and annotation.</title>
        <authorList>
            <consortium name="The Broad Institute Genomics Platform"/>
            <consortium name="The Broad Institute Genome Sequencing Center for Infectious Disease"/>
            <person name="Wu L."/>
            <person name="Ma J."/>
        </authorList>
    </citation>
    <scope>NUCLEOTIDE SEQUENCE [LARGE SCALE GENOMIC DNA]</scope>
    <source>
        <strain evidence="5">KCTC 62575</strain>
    </source>
</reference>
<dbReference type="PROSITE" id="PS50011">
    <property type="entry name" value="PROTEIN_KINASE_DOM"/>
    <property type="match status" value="1"/>
</dbReference>
<dbReference type="EMBL" id="JBHRSF010000071">
    <property type="protein sequence ID" value="MFC2996459.1"/>
    <property type="molecule type" value="Genomic_DNA"/>
</dbReference>
<name>A0A371YK79_9GAMM</name>
<dbReference type="Proteomes" id="UP000240957">
    <property type="component" value="Unassembled WGS sequence"/>
</dbReference>
<keyword evidence="3" id="KW-0723">Serine/threonine-protein kinase</keyword>
<evidence type="ECO:0000313" key="2">
    <source>
        <dbReference type="EMBL" id="MFC2996459.1"/>
    </source>
</evidence>
<protein>
    <submittedName>
        <fullName evidence="2 3">Protein kinase</fullName>
    </submittedName>
</protein>
<dbReference type="OrthoDB" id="9801841at2"/>
<evidence type="ECO:0000313" key="4">
    <source>
        <dbReference type="Proteomes" id="UP000240957"/>
    </source>
</evidence>
<sequence>MNIKSLGTAINSTRSQSFGRRVYCIESTTGKYWVKQQLAHVNAEYERGFLNELEIYRRLNALESPDHSFLSNFSITQAMSSNKSSVLLLSDSLNLQDAAALFAENSLELQFSQVICILKQSLDVLENLHELGFIHGDLKVEHFRQQSERLCLIDFEQTCHLDDVKHMQNTATPRYMAPELFHAQPKSVQTDLYALGIIWLEWLTQEKLQAKSYQDWAFLHCQDLKIELVPKFYALNEILNLLLMKKKQARCTNIYQIKQLLSKIG</sequence>
<dbReference type="Proteomes" id="UP001595455">
    <property type="component" value="Unassembled WGS sequence"/>
</dbReference>
<keyword evidence="5" id="KW-1185">Reference proteome</keyword>
<accession>A0A371YK79</accession>
<dbReference type="Gene3D" id="1.10.510.10">
    <property type="entry name" value="Transferase(Phosphotransferase) domain 1"/>
    <property type="match status" value="1"/>
</dbReference>
<dbReference type="Pfam" id="PF00069">
    <property type="entry name" value="Pkinase"/>
    <property type="match status" value="1"/>
</dbReference>
<feature type="domain" description="Protein kinase" evidence="1">
    <location>
        <begin position="1"/>
        <end position="265"/>
    </location>
</feature>
<keyword evidence="3" id="KW-0418">Kinase</keyword>
<dbReference type="AlphaFoldDB" id="A0A371YK79"/>
<dbReference type="SMART" id="SM00220">
    <property type="entry name" value="S_TKc"/>
    <property type="match status" value="1"/>
</dbReference>